<proteinExistence type="predicted"/>
<accession>A0ABR3FK62</accession>
<evidence type="ECO:0000313" key="3">
    <source>
        <dbReference type="EMBL" id="KAL0575583.1"/>
    </source>
</evidence>
<sequence>MLALPEELLNAIVQYLPLRDVLHLRQVSQHFRAITSSRDLWNQLLRREIQVERRIPVPGSKDSSTLSAVELEDCVRRSLSLHRNWSSASPMTTRKTSAFATGSHSAPSIRVISLDFVDLDAHSYLLSVCLNQSSTPRSLLFELWEIGSGDDGLRCVARKEVRWRGGYAVNKNASAGSGILALKTNNIEILGVDRSRDPEQAFITLKTLATQVKSVLSFIRTTLVVLSESGEVKILDTTRTAGEVELRHPQPPLPANQPSIFETLIENDYAILIRPTTLELYNLDRFRKAENVQFLSPVIVHNFPWRLDSCRIERDTKHAYVSKPSQPAPINILLRFSSLFPWPVNLLQHYILHPNRLYAPSAIMDLDNLPYHFPPVLQQTISSPIRLFAVSDIALGSYGTAVWVDSHTEEYFLQGEMGQRLAGLMLSPKPDGEESEDETEPPEFTDKSTQSQASSIFDVQEADDWTRVAVDESEGRIAVGSVTGRIVLYDYA</sequence>
<name>A0ABR3FK62_9AGAR</name>
<dbReference type="SMART" id="SM00256">
    <property type="entry name" value="FBOX"/>
    <property type="match status" value="1"/>
</dbReference>
<protein>
    <recommendedName>
        <fullName evidence="2">F-box domain-containing protein</fullName>
    </recommendedName>
</protein>
<dbReference type="InterPro" id="IPR036047">
    <property type="entry name" value="F-box-like_dom_sf"/>
</dbReference>
<evidence type="ECO:0000313" key="4">
    <source>
        <dbReference type="Proteomes" id="UP001465976"/>
    </source>
</evidence>
<dbReference type="EMBL" id="JBAHYK010000292">
    <property type="protein sequence ID" value="KAL0575583.1"/>
    <property type="molecule type" value="Genomic_DNA"/>
</dbReference>
<dbReference type="Gene3D" id="1.20.1280.50">
    <property type="match status" value="1"/>
</dbReference>
<feature type="domain" description="F-box" evidence="2">
    <location>
        <begin position="1"/>
        <end position="44"/>
    </location>
</feature>
<keyword evidence="4" id="KW-1185">Reference proteome</keyword>
<organism evidence="3 4">
    <name type="scientific">Marasmius crinis-equi</name>
    <dbReference type="NCBI Taxonomy" id="585013"/>
    <lineage>
        <taxon>Eukaryota</taxon>
        <taxon>Fungi</taxon>
        <taxon>Dikarya</taxon>
        <taxon>Basidiomycota</taxon>
        <taxon>Agaricomycotina</taxon>
        <taxon>Agaricomycetes</taxon>
        <taxon>Agaricomycetidae</taxon>
        <taxon>Agaricales</taxon>
        <taxon>Marasmiineae</taxon>
        <taxon>Marasmiaceae</taxon>
        <taxon>Marasmius</taxon>
    </lineage>
</organism>
<dbReference type="Pfam" id="PF12937">
    <property type="entry name" value="F-box-like"/>
    <property type="match status" value="1"/>
</dbReference>
<evidence type="ECO:0000259" key="2">
    <source>
        <dbReference type="PROSITE" id="PS50181"/>
    </source>
</evidence>
<gene>
    <name evidence="3" type="ORF">V5O48_006399</name>
</gene>
<comment type="caution">
    <text evidence="3">The sequence shown here is derived from an EMBL/GenBank/DDBJ whole genome shotgun (WGS) entry which is preliminary data.</text>
</comment>
<reference evidence="3 4" key="1">
    <citation type="submission" date="2024-02" db="EMBL/GenBank/DDBJ databases">
        <title>A draft genome for the cacao thread blight pathogen Marasmius crinis-equi.</title>
        <authorList>
            <person name="Cohen S.P."/>
            <person name="Baruah I.K."/>
            <person name="Amoako-Attah I."/>
            <person name="Bukari Y."/>
            <person name="Meinhardt L.W."/>
            <person name="Bailey B.A."/>
        </authorList>
    </citation>
    <scope>NUCLEOTIDE SEQUENCE [LARGE SCALE GENOMIC DNA]</scope>
    <source>
        <strain evidence="3 4">GH-76</strain>
    </source>
</reference>
<feature type="compositionally biased region" description="Polar residues" evidence="1">
    <location>
        <begin position="447"/>
        <end position="456"/>
    </location>
</feature>
<dbReference type="PROSITE" id="PS50181">
    <property type="entry name" value="FBOX"/>
    <property type="match status" value="1"/>
</dbReference>
<evidence type="ECO:0000256" key="1">
    <source>
        <dbReference type="SAM" id="MobiDB-lite"/>
    </source>
</evidence>
<feature type="compositionally biased region" description="Acidic residues" evidence="1">
    <location>
        <begin position="433"/>
        <end position="443"/>
    </location>
</feature>
<dbReference type="SUPFAM" id="SSF81383">
    <property type="entry name" value="F-box domain"/>
    <property type="match status" value="1"/>
</dbReference>
<dbReference type="Proteomes" id="UP001465976">
    <property type="component" value="Unassembled WGS sequence"/>
</dbReference>
<dbReference type="InterPro" id="IPR001810">
    <property type="entry name" value="F-box_dom"/>
</dbReference>
<feature type="region of interest" description="Disordered" evidence="1">
    <location>
        <begin position="424"/>
        <end position="456"/>
    </location>
</feature>